<dbReference type="RefSeq" id="WP_244711963.1">
    <property type="nucleotide sequence ID" value="NZ_CP095073.1"/>
</dbReference>
<dbReference type="InterPro" id="IPR011006">
    <property type="entry name" value="CheY-like_superfamily"/>
</dbReference>
<name>A0ABY4ET74_9BACI</name>
<evidence type="ECO:0000256" key="2">
    <source>
        <dbReference type="PROSITE-ProRule" id="PRU00169"/>
    </source>
</evidence>
<proteinExistence type="predicted"/>
<reference evidence="4 5" key="1">
    <citation type="submission" date="2022-04" db="EMBL/GenBank/DDBJ databases">
        <title>Halobacillus sp. isolated from saltern.</title>
        <authorList>
            <person name="Won M."/>
            <person name="Lee C.-M."/>
            <person name="Woen H.-Y."/>
            <person name="Kwon S.-W."/>
        </authorList>
    </citation>
    <scope>NUCLEOTIDE SEQUENCE [LARGE SCALE GENOMIC DNA]</scope>
    <source>
        <strain evidence="4 5">SSBR10-3</strain>
    </source>
</reference>
<dbReference type="SUPFAM" id="SSF52172">
    <property type="entry name" value="CheY-like"/>
    <property type="match status" value="1"/>
</dbReference>
<dbReference type="Gene3D" id="3.40.50.2300">
    <property type="match status" value="1"/>
</dbReference>
<protein>
    <submittedName>
        <fullName evidence="4">Response regulator</fullName>
    </submittedName>
</protein>
<dbReference type="PROSITE" id="PS50110">
    <property type="entry name" value="RESPONSE_REGULATORY"/>
    <property type="match status" value="1"/>
</dbReference>
<evidence type="ECO:0000256" key="1">
    <source>
        <dbReference type="ARBA" id="ARBA00022553"/>
    </source>
</evidence>
<feature type="modified residue" description="4-aspartylphosphate" evidence="2">
    <location>
        <position position="53"/>
    </location>
</feature>
<dbReference type="CDD" id="cd00156">
    <property type="entry name" value="REC"/>
    <property type="match status" value="1"/>
</dbReference>
<dbReference type="Pfam" id="PF00072">
    <property type="entry name" value="Response_reg"/>
    <property type="match status" value="1"/>
</dbReference>
<gene>
    <name evidence="4" type="ORF">MUN89_05090</name>
</gene>
<evidence type="ECO:0000313" key="4">
    <source>
        <dbReference type="EMBL" id="UOQ45326.1"/>
    </source>
</evidence>
<dbReference type="PANTHER" id="PTHR44591">
    <property type="entry name" value="STRESS RESPONSE REGULATOR PROTEIN 1"/>
    <property type="match status" value="1"/>
</dbReference>
<organism evidence="4 5">
    <name type="scientific">Halobacillus salinarum</name>
    <dbReference type="NCBI Taxonomy" id="2932257"/>
    <lineage>
        <taxon>Bacteria</taxon>
        <taxon>Bacillati</taxon>
        <taxon>Bacillota</taxon>
        <taxon>Bacilli</taxon>
        <taxon>Bacillales</taxon>
        <taxon>Bacillaceae</taxon>
        <taxon>Halobacillus</taxon>
    </lineage>
</organism>
<sequence>MTNKILIVDDQPGIRMLLEEILKSEGYEIVTAKTGKQACEMMEAEKPDLTIMDYNLPVMNGHEVLKTFDEMSAHNPVIIITGSSEDSIKEHTQFSFVQEIIAKPFDIHKMKEVVTNTLVRS</sequence>
<keyword evidence="5" id="KW-1185">Reference proteome</keyword>
<dbReference type="EMBL" id="CP095073">
    <property type="protein sequence ID" value="UOQ45326.1"/>
    <property type="molecule type" value="Genomic_DNA"/>
</dbReference>
<dbReference type="PANTHER" id="PTHR44591:SF3">
    <property type="entry name" value="RESPONSE REGULATORY DOMAIN-CONTAINING PROTEIN"/>
    <property type="match status" value="1"/>
</dbReference>
<keyword evidence="1 2" id="KW-0597">Phosphoprotein</keyword>
<dbReference type="SMART" id="SM00448">
    <property type="entry name" value="REC"/>
    <property type="match status" value="1"/>
</dbReference>
<feature type="domain" description="Response regulatory" evidence="3">
    <location>
        <begin position="4"/>
        <end position="118"/>
    </location>
</feature>
<dbReference type="Proteomes" id="UP000831787">
    <property type="component" value="Chromosome"/>
</dbReference>
<evidence type="ECO:0000259" key="3">
    <source>
        <dbReference type="PROSITE" id="PS50110"/>
    </source>
</evidence>
<accession>A0ABY4ET74</accession>
<evidence type="ECO:0000313" key="5">
    <source>
        <dbReference type="Proteomes" id="UP000831787"/>
    </source>
</evidence>
<dbReference type="InterPro" id="IPR001789">
    <property type="entry name" value="Sig_transdc_resp-reg_receiver"/>
</dbReference>
<dbReference type="InterPro" id="IPR050595">
    <property type="entry name" value="Bact_response_regulator"/>
</dbReference>